<dbReference type="Pfam" id="PF00144">
    <property type="entry name" value="Beta-lactamase"/>
    <property type="match status" value="1"/>
</dbReference>
<dbReference type="PANTHER" id="PTHR46825:SF14">
    <property type="entry name" value="BETA-LACTAMASE-RELATED DOMAIN-CONTAINING PROTEIN"/>
    <property type="match status" value="1"/>
</dbReference>
<dbReference type="Gene3D" id="3.40.710.10">
    <property type="entry name" value="DD-peptidase/beta-lactamase superfamily"/>
    <property type="match status" value="2"/>
</dbReference>
<evidence type="ECO:0000259" key="3">
    <source>
        <dbReference type="Pfam" id="PF11954"/>
    </source>
</evidence>
<name>A0A2J6PPP4_9HELO</name>
<accession>A0A2J6PPP4</accession>
<feature type="domain" description="Beta-lactamase-related" evidence="2">
    <location>
        <begin position="45"/>
        <end position="288"/>
    </location>
</feature>
<evidence type="ECO:0000313" key="5">
    <source>
        <dbReference type="Proteomes" id="UP000235672"/>
    </source>
</evidence>
<dbReference type="InterPro" id="IPR001466">
    <property type="entry name" value="Beta-lactam-related"/>
</dbReference>
<reference evidence="4 5" key="1">
    <citation type="submission" date="2016-05" db="EMBL/GenBank/DDBJ databases">
        <title>A degradative enzymes factory behind the ericoid mycorrhizal symbiosis.</title>
        <authorList>
            <consortium name="DOE Joint Genome Institute"/>
            <person name="Martino E."/>
            <person name="Morin E."/>
            <person name="Grelet G."/>
            <person name="Kuo A."/>
            <person name="Kohler A."/>
            <person name="Daghino S."/>
            <person name="Barry K."/>
            <person name="Choi C."/>
            <person name="Cichocki N."/>
            <person name="Clum A."/>
            <person name="Copeland A."/>
            <person name="Hainaut M."/>
            <person name="Haridas S."/>
            <person name="Labutti K."/>
            <person name="Lindquist E."/>
            <person name="Lipzen A."/>
            <person name="Khouja H.-R."/>
            <person name="Murat C."/>
            <person name="Ohm R."/>
            <person name="Olson A."/>
            <person name="Spatafora J."/>
            <person name="Veneault-Fourrey C."/>
            <person name="Henrissat B."/>
            <person name="Grigoriev I."/>
            <person name="Martin F."/>
            <person name="Perotto S."/>
        </authorList>
    </citation>
    <scope>NUCLEOTIDE SEQUENCE [LARGE SCALE GENOMIC DNA]</scope>
    <source>
        <strain evidence="4 5">UAMH 7357</strain>
    </source>
</reference>
<feature type="domain" description="Peptidase S12 Pab87-related C-terminal" evidence="3">
    <location>
        <begin position="341"/>
        <end position="429"/>
    </location>
</feature>
<dbReference type="STRING" id="1745343.A0A2J6PPP4"/>
<keyword evidence="5" id="KW-1185">Reference proteome</keyword>
<evidence type="ECO:0000256" key="1">
    <source>
        <dbReference type="ARBA" id="ARBA00038215"/>
    </source>
</evidence>
<sequence length="440" mass="48786">MGDMDRRLTDLGTTIEKIMSIAGTPGLSLRVFHEGKTVFFVNYALLAATTGTLVEEGKLKWDTRVKGILPDWNISDETIRNQVTITDLLSHRVGFSSFRVQWKYNNLGYELVSLVIGKVSGSSWADLLQDHYPAPNDGNVAKAYETLDDASPVEIHTVKATEKIMSGAAAGLRTCTKDLLVLYDAFMIAANDQFASGNTSTPNSPLKQVSHLMSAAIPMNARVQLPGRMGAVGCNPSLMPDGMPIIGKGVPSRLVVYRQESLPGALSAVLLMPETRTAIVAMSNSPALNDCLDWVAQLVLEEILEVPQDKRNDYVEAARTSAAQTLKWYPAVKGQLSRIRKHNTSAKNLEAYTGTYRNAINTMKMVVTVEMNSLYYAVQDDIFTWIRPRNELVARDRWVDQGPEFWKIKFLLDEGGHVDRLNWVHDAEVTEGETFYKTAP</sequence>
<dbReference type="AlphaFoldDB" id="A0A2J6PPP4"/>
<evidence type="ECO:0000259" key="2">
    <source>
        <dbReference type="Pfam" id="PF00144"/>
    </source>
</evidence>
<dbReference type="PANTHER" id="PTHR46825">
    <property type="entry name" value="D-ALANYL-D-ALANINE-CARBOXYPEPTIDASE/ENDOPEPTIDASE AMPH"/>
    <property type="match status" value="1"/>
</dbReference>
<comment type="similarity">
    <text evidence="1">Belongs to the peptidase S12 family.</text>
</comment>
<dbReference type="SUPFAM" id="SSF56601">
    <property type="entry name" value="beta-lactamase/transpeptidase-like"/>
    <property type="match status" value="1"/>
</dbReference>
<gene>
    <name evidence="4" type="ORF">NA56DRAFT_681824</name>
</gene>
<protein>
    <submittedName>
        <fullName evidence="4">Beta-lactamase/transpeptidase-like protein</fullName>
    </submittedName>
</protein>
<evidence type="ECO:0000313" key="4">
    <source>
        <dbReference type="EMBL" id="PMD15979.1"/>
    </source>
</evidence>
<dbReference type="OrthoDB" id="5946976at2759"/>
<organism evidence="4 5">
    <name type="scientific">Hyaloscypha hepaticicola</name>
    <dbReference type="NCBI Taxonomy" id="2082293"/>
    <lineage>
        <taxon>Eukaryota</taxon>
        <taxon>Fungi</taxon>
        <taxon>Dikarya</taxon>
        <taxon>Ascomycota</taxon>
        <taxon>Pezizomycotina</taxon>
        <taxon>Leotiomycetes</taxon>
        <taxon>Helotiales</taxon>
        <taxon>Hyaloscyphaceae</taxon>
        <taxon>Hyaloscypha</taxon>
    </lineage>
</organism>
<dbReference type="Pfam" id="PF11954">
    <property type="entry name" value="DUF3471"/>
    <property type="match status" value="1"/>
</dbReference>
<dbReference type="InterPro" id="IPR012338">
    <property type="entry name" value="Beta-lactam/transpept-like"/>
</dbReference>
<dbReference type="InterPro" id="IPR021860">
    <property type="entry name" value="Peptidase_S12_Pab87-rel_C"/>
</dbReference>
<dbReference type="Proteomes" id="UP000235672">
    <property type="component" value="Unassembled WGS sequence"/>
</dbReference>
<dbReference type="InterPro" id="IPR050491">
    <property type="entry name" value="AmpC-like"/>
</dbReference>
<dbReference type="EMBL" id="KZ613509">
    <property type="protein sequence ID" value="PMD15979.1"/>
    <property type="molecule type" value="Genomic_DNA"/>
</dbReference>
<proteinExistence type="inferred from homology"/>